<dbReference type="GeneID" id="20806018"/>
<dbReference type="OrthoDB" id="73919at2759"/>
<feature type="compositionally biased region" description="Basic residues" evidence="1">
    <location>
        <begin position="55"/>
        <end position="73"/>
    </location>
</feature>
<protein>
    <submittedName>
        <fullName evidence="2">Uncharacterized protein</fullName>
    </submittedName>
</protein>
<reference evidence="2" key="1">
    <citation type="submission" date="2013-12" db="EMBL/GenBank/DDBJ databases">
        <title>The Genome Sequence of Aphanomyces astaci APO3.</title>
        <authorList>
            <consortium name="The Broad Institute Genomics Platform"/>
            <person name="Russ C."/>
            <person name="Tyler B."/>
            <person name="van West P."/>
            <person name="Dieguez-Uribeondo J."/>
            <person name="Young S.K."/>
            <person name="Zeng Q."/>
            <person name="Gargeya S."/>
            <person name="Fitzgerald M."/>
            <person name="Abouelleil A."/>
            <person name="Alvarado L."/>
            <person name="Chapman S.B."/>
            <person name="Gainer-Dewar J."/>
            <person name="Goldberg J."/>
            <person name="Griggs A."/>
            <person name="Gujja S."/>
            <person name="Hansen M."/>
            <person name="Howarth C."/>
            <person name="Imamovic A."/>
            <person name="Ireland A."/>
            <person name="Larimer J."/>
            <person name="McCowan C."/>
            <person name="Murphy C."/>
            <person name="Pearson M."/>
            <person name="Poon T.W."/>
            <person name="Priest M."/>
            <person name="Roberts A."/>
            <person name="Saif S."/>
            <person name="Shea T."/>
            <person name="Sykes S."/>
            <person name="Wortman J."/>
            <person name="Nusbaum C."/>
            <person name="Birren B."/>
        </authorList>
    </citation>
    <scope>NUCLEOTIDE SEQUENCE [LARGE SCALE GENOMIC DNA]</scope>
    <source>
        <strain evidence="2">APO3</strain>
    </source>
</reference>
<evidence type="ECO:0000313" key="2">
    <source>
        <dbReference type="EMBL" id="ETV83251.1"/>
    </source>
</evidence>
<dbReference type="VEuPathDB" id="FungiDB:H257_04022"/>
<name>W4GVB1_APHAT</name>
<evidence type="ECO:0000256" key="1">
    <source>
        <dbReference type="SAM" id="MobiDB-lite"/>
    </source>
</evidence>
<organism evidence="2">
    <name type="scientific">Aphanomyces astaci</name>
    <name type="common">Crayfish plague agent</name>
    <dbReference type="NCBI Taxonomy" id="112090"/>
    <lineage>
        <taxon>Eukaryota</taxon>
        <taxon>Sar</taxon>
        <taxon>Stramenopiles</taxon>
        <taxon>Oomycota</taxon>
        <taxon>Saprolegniomycetes</taxon>
        <taxon>Saprolegniales</taxon>
        <taxon>Verrucalvaceae</taxon>
        <taxon>Aphanomyces</taxon>
    </lineage>
</organism>
<dbReference type="AlphaFoldDB" id="W4GVB1"/>
<feature type="compositionally biased region" description="Basic and acidic residues" evidence="1">
    <location>
        <begin position="39"/>
        <end position="54"/>
    </location>
</feature>
<proteinExistence type="predicted"/>
<dbReference type="EMBL" id="KI913120">
    <property type="protein sequence ID" value="ETV83251.1"/>
    <property type="molecule type" value="Genomic_DNA"/>
</dbReference>
<dbReference type="RefSeq" id="XP_009826681.1">
    <property type="nucleotide sequence ID" value="XM_009828379.1"/>
</dbReference>
<gene>
    <name evidence="2" type="ORF">H257_04022</name>
</gene>
<accession>W4GVB1</accession>
<sequence>MGKRFRVVEEGFVDGKWTFDMTKELAICRKIEATLRETPIEEPQLTREEEERIKQRQQVRAKKLDKQKKRTKK</sequence>
<feature type="region of interest" description="Disordered" evidence="1">
    <location>
        <begin position="39"/>
        <end position="73"/>
    </location>
</feature>